<dbReference type="InterPro" id="IPR005625">
    <property type="entry name" value="PepSY-ass_TM"/>
</dbReference>
<feature type="transmembrane region" description="Helical" evidence="1">
    <location>
        <begin position="210"/>
        <end position="230"/>
    </location>
</feature>
<sequence length="412" mass="46531">MKQNVPNNQQKKKKKAGSLFSRVSAWLHLWLGLISGIIMIIVCITGCIWVFNEEITSITEPQHNIPVREQAILPPSAMAQKAAEKYPTKTISYITYREGKAAYVGLGQRRGGTTLRMNPYTGEIITATDAKKGQVDFFRWILNGHRFLWMPYEIGRPIVNYSTLVFIITLITGLVLWWPKKWNKSTRDASFKIKWTATIKRVNYDLHNVLGFYSMIVLLAIGLTGMVWGIQWFSKGAYWLTSGGTSLPAYNNKIASDSTATRNYTSFQAVDKSFHTVVLENPRSTGFYVTFPDTTSGKSFITLIAYPSKGKYYDHRNYAFDQFTTAKIQRGDFQDKSFEASSFGTQLRRMNYDIHVGAVLGLPGKILAFFASLIGATLPVTGFIIWWGKKKKQKKKPAAKQVAKATAERFSS</sequence>
<evidence type="ECO:0000256" key="1">
    <source>
        <dbReference type="SAM" id="Phobius"/>
    </source>
</evidence>
<dbReference type="RefSeq" id="WP_111600444.1">
    <property type="nucleotide sequence ID" value="NZ_QLLL01000015.1"/>
</dbReference>
<proteinExistence type="predicted"/>
<evidence type="ECO:0000313" key="3">
    <source>
        <dbReference type="Proteomes" id="UP000249547"/>
    </source>
</evidence>
<evidence type="ECO:0000313" key="2">
    <source>
        <dbReference type="EMBL" id="RAI97563.1"/>
    </source>
</evidence>
<dbReference type="AlphaFoldDB" id="A0A327Q0J3"/>
<gene>
    <name evidence="2" type="ORF">LX64_05071</name>
</gene>
<dbReference type="Proteomes" id="UP000249547">
    <property type="component" value="Unassembled WGS sequence"/>
</dbReference>
<feature type="transmembrane region" description="Helical" evidence="1">
    <location>
        <begin position="20"/>
        <end position="51"/>
    </location>
</feature>
<keyword evidence="1" id="KW-1133">Transmembrane helix</keyword>
<dbReference type="OrthoDB" id="111691at2"/>
<protein>
    <submittedName>
        <fullName evidence="2">Putative iron-regulated membrane protein</fullName>
    </submittedName>
</protein>
<dbReference type="EMBL" id="QLLL01000015">
    <property type="protein sequence ID" value="RAI97563.1"/>
    <property type="molecule type" value="Genomic_DNA"/>
</dbReference>
<name>A0A327Q0J3_9BACT</name>
<dbReference type="PANTHER" id="PTHR34219">
    <property type="entry name" value="IRON-REGULATED INNER MEMBRANE PROTEIN-RELATED"/>
    <property type="match status" value="1"/>
</dbReference>
<comment type="caution">
    <text evidence="2">The sequence shown here is derived from an EMBL/GenBank/DDBJ whole genome shotgun (WGS) entry which is preliminary data.</text>
</comment>
<reference evidence="2 3" key="1">
    <citation type="submission" date="2018-06" db="EMBL/GenBank/DDBJ databases">
        <title>Genomic Encyclopedia of Archaeal and Bacterial Type Strains, Phase II (KMG-II): from individual species to whole genera.</title>
        <authorList>
            <person name="Goeker M."/>
        </authorList>
    </citation>
    <scope>NUCLEOTIDE SEQUENCE [LARGE SCALE GENOMIC DNA]</scope>
    <source>
        <strain evidence="2 3">DSM 23857</strain>
    </source>
</reference>
<keyword evidence="1" id="KW-0812">Transmembrane</keyword>
<dbReference type="PANTHER" id="PTHR34219:SF3">
    <property type="entry name" value="BLL7967 PROTEIN"/>
    <property type="match status" value="1"/>
</dbReference>
<dbReference type="Pfam" id="PF03929">
    <property type="entry name" value="PepSY_TM"/>
    <property type="match status" value="1"/>
</dbReference>
<accession>A0A327Q0J3</accession>
<keyword evidence="1" id="KW-0472">Membrane</keyword>
<feature type="transmembrane region" description="Helical" evidence="1">
    <location>
        <begin position="366"/>
        <end position="387"/>
    </location>
</feature>
<feature type="transmembrane region" description="Helical" evidence="1">
    <location>
        <begin position="158"/>
        <end position="178"/>
    </location>
</feature>
<organism evidence="2 3">
    <name type="scientific">Chitinophaga skermanii</name>
    <dbReference type="NCBI Taxonomy" id="331697"/>
    <lineage>
        <taxon>Bacteria</taxon>
        <taxon>Pseudomonadati</taxon>
        <taxon>Bacteroidota</taxon>
        <taxon>Chitinophagia</taxon>
        <taxon>Chitinophagales</taxon>
        <taxon>Chitinophagaceae</taxon>
        <taxon>Chitinophaga</taxon>
    </lineage>
</organism>
<keyword evidence="3" id="KW-1185">Reference proteome</keyword>